<feature type="transmembrane region" description="Helical" evidence="1">
    <location>
        <begin position="335"/>
        <end position="355"/>
    </location>
</feature>
<feature type="transmembrane region" description="Helical" evidence="1">
    <location>
        <begin position="245"/>
        <end position="266"/>
    </location>
</feature>
<feature type="transmembrane region" description="Helical" evidence="1">
    <location>
        <begin position="7"/>
        <end position="27"/>
    </location>
</feature>
<dbReference type="Pfam" id="PF05145">
    <property type="entry name" value="AbrB"/>
    <property type="match status" value="1"/>
</dbReference>
<organism evidence="2 3">
    <name type="scientific">Aeribacillus alveayuensis</name>
    <dbReference type="NCBI Taxonomy" id="279215"/>
    <lineage>
        <taxon>Bacteria</taxon>
        <taxon>Bacillati</taxon>
        <taxon>Bacillota</taxon>
        <taxon>Bacilli</taxon>
        <taxon>Bacillales</taxon>
        <taxon>Bacillaceae</taxon>
        <taxon>Aeribacillus</taxon>
    </lineage>
</organism>
<feature type="transmembrane region" description="Helical" evidence="1">
    <location>
        <begin position="188"/>
        <end position="207"/>
    </location>
</feature>
<keyword evidence="1" id="KW-0812">Transmembrane</keyword>
<sequence>MKRLISFFRDISFIMISCVGGLCLSLTGLSISWMIGTLMMAGILSFWKPLSFTIHSEKWEIHRYWMNIGQLILAIELGQKINMTVLTVFSNHWLTIMAMLLLSMIFSILSGLILWKFSQIDMLTSLFGTVPGGLSVIPSIAEEVGGNIGVVSIIQSMRVFLVIFSVPLIVSLLAVNQEQMSGSPVLDYETGQLIWTVVLTFAAWTGCQLGKYLKFPAPWLVGGMLGVACTQAIGSYLTGSNVAAWWPKFLIIAAQVLIASSIGSKFHKNMFMGLKKTIMVALFSTIGLILSMFICAYIVSNLTGITFVTAVLAFAPGGITEMATTAAVLHEDSTFVVVVQVLRVVLVCIVLPPFIKLLHQWKELKGNHSHTTRNS</sequence>
<dbReference type="InterPro" id="IPR007820">
    <property type="entry name" value="AbrB_fam"/>
</dbReference>
<dbReference type="PIRSF" id="PIRSF038991">
    <property type="entry name" value="Protein_AbrB"/>
    <property type="match status" value="1"/>
</dbReference>
<dbReference type="RefSeq" id="WP_419152064.1">
    <property type="nucleotide sequence ID" value="NZ_JAUSTR010000006.1"/>
</dbReference>
<gene>
    <name evidence="2" type="ORF">J2S06_001796</name>
</gene>
<dbReference type="NCBIfam" id="TIGR03082">
    <property type="entry name" value="Gneg_AbrB_dup"/>
    <property type="match status" value="2"/>
</dbReference>
<feature type="transmembrane region" description="Helical" evidence="1">
    <location>
        <begin position="93"/>
        <end position="115"/>
    </location>
</feature>
<feature type="transmembrane region" description="Helical" evidence="1">
    <location>
        <begin position="159"/>
        <end position="176"/>
    </location>
</feature>
<dbReference type="PANTHER" id="PTHR38457:SF1">
    <property type="entry name" value="REGULATOR ABRB-RELATED"/>
    <property type="match status" value="1"/>
</dbReference>
<comment type="caution">
    <text evidence="2">The sequence shown here is derived from an EMBL/GenBank/DDBJ whole genome shotgun (WGS) entry which is preliminary data.</text>
</comment>
<name>A0ABT9VP18_9BACI</name>
<evidence type="ECO:0000313" key="2">
    <source>
        <dbReference type="EMBL" id="MDQ0162719.1"/>
    </source>
</evidence>
<accession>A0ABT9VP18</accession>
<keyword evidence="1" id="KW-0472">Membrane</keyword>
<feature type="transmembrane region" description="Helical" evidence="1">
    <location>
        <begin position="219"/>
        <end position="239"/>
    </location>
</feature>
<dbReference type="EMBL" id="JAUSTR010000006">
    <property type="protein sequence ID" value="MDQ0162719.1"/>
    <property type="molecule type" value="Genomic_DNA"/>
</dbReference>
<feature type="transmembrane region" description="Helical" evidence="1">
    <location>
        <begin position="305"/>
        <end position="328"/>
    </location>
</feature>
<reference evidence="2 3" key="1">
    <citation type="submission" date="2023-07" db="EMBL/GenBank/DDBJ databases">
        <title>Genomic Encyclopedia of Type Strains, Phase IV (KMG-IV): sequencing the most valuable type-strain genomes for metagenomic binning, comparative biology and taxonomic classification.</title>
        <authorList>
            <person name="Goeker M."/>
        </authorList>
    </citation>
    <scope>NUCLEOTIDE SEQUENCE [LARGE SCALE GENOMIC DNA]</scope>
    <source>
        <strain evidence="2 3">DSM 19092</strain>
    </source>
</reference>
<dbReference type="PANTHER" id="PTHR38457">
    <property type="entry name" value="REGULATOR ABRB-RELATED"/>
    <property type="match status" value="1"/>
</dbReference>
<dbReference type="Proteomes" id="UP001225646">
    <property type="component" value="Unassembled WGS sequence"/>
</dbReference>
<protein>
    <submittedName>
        <fullName evidence="2">Membrane AbrB-like protein</fullName>
    </submittedName>
</protein>
<keyword evidence="1" id="KW-1133">Transmembrane helix</keyword>
<keyword evidence="3" id="KW-1185">Reference proteome</keyword>
<evidence type="ECO:0000256" key="1">
    <source>
        <dbReference type="SAM" id="Phobius"/>
    </source>
</evidence>
<proteinExistence type="predicted"/>
<evidence type="ECO:0000313" key="3">
    <source>
        <dbReference type="Proteomes" id="UP001225646"/>
    </source>
</evidence>
<dbReference type="InterPro" id="IPR017516">
    <property type="entry name" value="AbrB_dup"/>
</dbReference>
<feature type="transmembrane region" description="Helical" evidence="1">
    <location>
        <begin position="278"/>
        <end position="299"/>
    </location>
</feature>